<dbReference type="Proteomes" id="UP001631969">
    <property type="component" value="Unassembled WGS sequence"/>
</dbReference>
<dbReference type="EMBL" id="JBJURJ010000028">
    <property type="protein sequence ID" value="MFM9332308.1"/>
    <property type="molecule type" value="Genomic_DNA"/>
</dbReference>
<reference evidence="1" key="1">
    <citation type="submission" date="2024-12" db="EMBL/GenBank/DDBJ databases">
        <authorList>
            <person name="Wu N."/>
        </authorList>
    </citation>
    <scope>NUCLEOTIDE SEQUENCE</scope>
    <source>
        <strain evidence="1">P15</strain>
    </source>
</reference>
<organism evidence="1 2">
    <name type="scientific">Paenibacillus mesotrionivorans</name>
    <dbReference type="NCBI Taxonomy" id="3160968"/>
    <lineage>
        <taxon>Bacteria</taxon>
        <taxon>Bacillati</taxon>
        <taxon>Bacillota</taxon>
        <taxon>Bacilli</taxon>
        <taxon>Bacillales</taxon>
        <taxon>Paenibacillaceae</taxon>
        <taxon>Paenibacillus</taxon>
    </lineage>
</organism>
<keyword evidence="2" id="KW-1185">Reference proteome</keyword>
<comment type="caution">
    <text evidence="1">The sequence shown here is derived from an EMBL/GenBank/DDBJ whole genome shotgun (WGS) entry which is preliminary data.</text>
</comment>
<protein>
    <submittedName>
        <fullName evidence="1">Spore germination protein</fullName>
    </submittedName>
</protein>
<proteinExistence type="predicted"/>
<gene>
    <name evidence="1" type="ORF">ACI1P1_28835</name>
</gene>
<evidence type="ECO:0000313" key="2">
    <source>
        <dbReference type="Proteomes" id="UP001631969"/>
    </source>
</evidence>
<sequence>MDNLDNNASGRVNSNVNSNVNSPNSHETGSNGGNTVSMEAADEAFYYDYFRLCGDVTLHTLRYGKEPRSALVLIYCGSMADQKELSQFIIPRLEGIGNELTSGESGYLADLTALPLSLVKDEDEWLTVTTRLVFSGQLIVVHLRQNAVYTMDISDMPGRKPEESAMEPSIKGPRDGFIENLDTNIALIRKRLRTRSFCVELFNKGKRGQTKLALLYMQDIINPDILKEIRGQIELVDQDAVIGTSMVERMVIGRRLKSLFPVADTTGRADYVADSLLNGRFVLMSDGSPMATIAPATLFSLLKSSEDANMPFHIVSMQRVLRYIGLLISLFLPGFFVGLTSFNLDQVPLPLLATIANTRQGLPMPVGLEAFLMLVMFDIFAEAGRRLPRAIGQTVTVVGGIIIGDASIRAGITSPTVIVMISISIIASYTLVDPILNGTVAQLRFLILGCASFFGLFGFMMAFLLLLVHLSSLEHFGVPYLSPVTPFNPKDFLAGILMRPSMNRVKRPDVLDPVDQTSGLDRNR</sequence>
<accession>A0ACC7P5I3</accession>
<evidence type="ECO:0000313" key="1">
    <source>
        <dbReference type="EMBL" id="MFM9332308.1"/>
    </source>
</evidence>
<name>A0ACC7P5I3_9BACL</name>